<accession>A0A1S8WWP6</accession>
<dbReference type="InterPro" id="IPR003172">
    <property type="entry name" value="ML_dom"/>
</dbReference>
<organism evidence="2 3">
    <name type="scientific">Opisthorchis viverrini</name>
    <name type="common">Southeast Asian liver fluke</name>
    <dbReference type="NCBI Taxonomy" id="6198"/>
    <lineage>
        <taxon>Eukaryota</taxon>
        <taxon>Metazoa</taxon>
        <taxon>Spiralia</taxon>
        <taxon>Lophotrochozoa</taxon>
        <taxon>Platyhelminthes</taxon>
        <taxon>Trematoda</taxon>
        <taxon>Digenea</taxon>
        <taxon>Opisthorchiida</taxon>
        <taxon>Opisthorchiata</taxon>
        <taxon>Opisthorchiidae</taxon>
        <taxon>Opisthorchis</taxon>
    </lineage>
</organism>
<dbReference type="Gene3D" id="2.60.40.770">
    <property type="match status" value="1"/>
</dbReference>
<dbReference type="Pfam" id="PF02221">
    <property type="entry name" value="E1_DerP2_DerF2"/>
    <property type="match status" value="1"/>
</dbReference>
<sequence length="152" mass="16356">STGARVTAVEILPCDSEPCTLRRGVNYIARVTFTANVNVGVGGFTVQGVVGSRPMTVPLPPNGLCVYLFPGCPIEVGGSYVYHYTGAVPLEFPPTQASIWEVSFPKEQSAPSQCRYHCHKMVCVSTCLHVAPLKQAEATAIVTRARCLTTFH</sequence>
<evidence type="ECO:0000313" key="3">
    <source>
        <dbReference type="Proteomes" id="UP000243686"/>
    </source>
</evidence>
<feature type="domain" description="MD-2-related lipid-recognition" evidence="1">
    <location>
        <begin position="6"/>
        <end position="99"/>
    </location>
</feature>
<feature type="non-terminal residue" evidence="2">
    <location>
        <position position="1"/>
    </location>
</feature>
<keyword evidence="3" id="KW-1185">Reference proteome</keyword>
<dbReference type="EMBL" id="KV893711">
    <property type="protein sequence ID" value="OON18942.1"/>
    <property type="molecule type" value="Genomic_DNA"/>
</dbReference>
<dbReference type="SUPFAM" id="SSF81296">
    <property type="entry name" value="E set domains"/>
    <property type="match status" value="1"/>
</dbReference>
<evidence type="ECO:0000259" key="1">
    <source>
        <dbReference type="Pfam" id="PF02221"/>
    </source>
</evidence>
<reference evidence="2 3" key="1">
    <citation type="submission" date="2015-03" db="EMBL/GenBank/DDBJ databases">
        <title>Draft genome of the nematode, Opisthorchis viverrini.</title>
        <authorList>
            <person name="Mitreva M."/>
        </authorList>
    </citation>
    <scope>NUCLEOTIDE SEQUENCE [LARGE SCALE GENOMIC DNA]</scope>
    <source>
        <strain evidence="2">Khon Kaen</strain>
    </source>
</reference>
<name>A0A1S8WWP6_OPIVI</name>
<gene>
    <name evidence="2" type="ORF">X801_05199</name>
</gene>
<protein>
    <recommendedName>
        <fullName evidence="1">MD-2-related lipid-recognition domain-containing protein</fullName>
    </recommendedName>
</protein>
<dbReference type="InterPro" id="IPR014756">
    <property type="entry name" value="Ig_E-set"/>
</dbReference>
<feature type="non-terminal residue" evidence="2">
    <location>
        <position position="152"/>
    </location>
</feature>
<dbReference type="Proteomes" id="UP000243686">
    <property type="component" value="Unassembled WGS sequence"/>
</dbReference>
<evidence type="ECO:0000313" key="2">
    <source>
        <dbReference type="EMBL" id="OON18942.1"/>
    </source>
</evidence>
<dbReference type="AlphaFoldDB" id="A0A1S8WWP6"/>
<proteinExistence type="predicted"/>